<protein>
    <submittedName>
        <fullName evidence="1">N-formylglutamate amidohydrolase</fullName>
    </submittedName>
</protein>
<gene>
    <name evidence="1" type="ORF">EOK75_08840</name>
</gene>
<proteinExistence type="predicted"/>
<evidence type="ECO:0000313" key="1">
    <source>
        <dbReference type="EMBL" id="QCO55840.1"/>
    </source>
</evidence>
<accession>A0A4P8EFH0</accession>
<sequence length="250" mass="27304">MTESAVDVVNPEGKSRVVLLCEHASNRFPEVFGDLGLAADDIESHAAWDPGALALAKRLSQHLDAPLVASTVSRLIYDCNRPPEAPSATPVKSELIEVPGNADLSPAEKAQRVAEVYDPFCAAVAKVLDARDAGTIVVTVHSFTPVYFGQHRKVELGLLHDKDSRLVDLMLEQRAALPHRVVERNQPYGPDDGVTHSLQKHAVSRGCPNVMLELRNDLLTTDENVETIANEILTLLIPAIEKLTNMENQK</sequence>
<dbReference type="KEGG" id="pseb:EOK75_08840"/>
<organism evidence="1 2">
    <name type="scientific">Pseudorhodobacter turbinis</name>
    <dbReference type="NCBI Taxonomy" id="2500533"/>
    <lineage>
        <taxon>Bacteria</taxon>
        <taxon>Pseudomonadati</taxon>
        <taxon>Pseudomonadota</taxon>
        <taxon>Alphaproteobacteria</taxon>
        <taxon>Rhodobacterales</taxon>
        <taxon>Paracoccaceae</taxon>
        <taxon>Pseudorhodobacter</taxon>
    </lineage>
</organism>
<reference evidence="1 2" key="1">
    <citation type="submission" date="2019-05" db="EMBL/GenBank/DDBJ databases">
        <title>Pseudorhodobacter turbinis sp. nov., isolated from the gut of the Korean turban shell.</title>
        <authorList>
            <person name="Jeong Y.-S."/>
            <person name="Kang W.-R."/>
            <person name="Bae J.-W."/>
        </authorList>
    </citation>
    <scope>NUCLEOTIDE SEQUENCE [LARGE SCALE GENOMIC DNA]</scope>
    <source>
        <strain evidence="1 2">S12M18</strain>
    </source>
</reference>
<dbReference type="InterPro" id="IPR007709">
    <property type="entry name" value="N-FG_amidohydro"/>
</dbReference>
<dbReference type="GO" id="GO:0016787">
    <property type="term" value="F:hydrolase activity"/>
    <property type="evidence" value="ECO:0007669"/>
    <property type="project" value="UniProtKB-KW"/>
</dbReference>
<dbReference type="InterPro" id="IPR011227">
    <property type="entry name" value="UCP029730"/>
</dbReference>
<keyword evidence="1" id="KW-0378">Hydrolase</keyword>
<keyword evidence="2" id="KW-1185">Reference proteome</keyword>
<dbReference type="Gene3D" id="3.40.630.40">
    <property type="entry name" value="Zn-dependent exopeptidases"/>
    <property type="match status" value="1"/>
</dbReference>
<dbReference type="RefSeq" id="WP_137193601.1">
    <property type="nucleotide sequence ID" value="NZ_CP039964.1"/>
</dbReference>
<dbReference type="OrthoDB" id="9815326at2"/>
<dbReference type="EMBL" id="CP039964">
    <property type="protein sequence ID" value="QCO55840.1"/>
    <property type="molecule type" value="Genomic_DNA"/>
</dbReference>
<name>A0A4P8EFH0_9RHOB</name>
<dbReference type="SUPFAM" id="SSF53187">
    <property type="entry name" value="Zn-dependent exopeptidases"/>
    <property type="match status" value="1"/>
</dbReference>
<evidence type="ECO:0000313" key="2">
    <source>
        <dbReference type="Proteomes" id="UP000298631"/>
    </source>
</evidence>
<dbReference type="Proteomes" id="UP000298631">
    <property type="component" value="Chromosome"/>
</dbReference>
<dbReference type="PIRSF" id="PIRSF029730">
    <property type="entry name" value="UCP029730"/>
    <property type="match status" value="1"/>
</dbReference>
<dbReference type="Pfam" id="PF05013">
    <property type="entry name" value="FGase"/>
    <property type="match status" value="1"/>
</dbReference>
<dbReference type="AlphaFoldDB" id="A0A4P8EFH0"/>